<proteinExistence type="predicted"/>
<dbReference type="AntiFam" id="ANF00173">
    <property type="entry name" value="Shadow ORF (opposite ppk)"/>
</dbReference>
<protein>
    <submittedName>
        <fullName evidence="2">Uncharacterized protein</fullName>
    </submittedName>
</protein>
<sequence>MVLDDFHTREKHRKEGRDQLLHRQQPQRGPAFGPRSFLAGLTCSEFDEAVDVVGHLDPREMLGAVFRLAYRDRQVQAQPADKRERVGGIDGQRGQDGEDLFVEIGRQSVALSLIQIGPGDDVDAFLAERG</sequence>
<evidence type="ECO:0000256" key="1">
    <source>
        <dbReference type="SAM" id="MobiDB-lite"/>
    </source>
</evidence>
<dbReference type="AlphaFoldDB" id="A0A0U0SBB3"/>
<feature type="compositionally biased region" description="Basic and acidic residues" evidence="1">
    <location>
        <begin position="1"/>
        <end position="21"/>
    </location>
</feature>
<accession>A0A0U0SBB3</accession>
<evidence type="ECO:0000313" key="2">
    <source>
        <dbReference type="EMBL" id="COV38630.1"/>
    </source>
</evidence>
<dbReference type="EMBL" id="CSAE01000103">
    <property type="protein sequence ID" value="COV38630.1"/>
    <property type="molecule type" value="Genomic_DNA"/>
</dbReference>
<feature type="region of interest" description="Disordered" evidence="1">
    <location>
        <begin position="1"/>
        <end position="33"/>
    </location>
</feature>
<name>A0A0U0SBB3_MYCTX</name>
<dbReference type="Proteomes" id="UP000038802">
    <property type="component" value="Unassembled WGS sequence"/>
</dbReference>
<reference evidence="3" key="1">
    <citation type="submission" date="2015-03" db="EMBL/GenBank/DDBJ databases">
        <authorList>
            <consortium name="Pathogen Informatics"/>
        </authorList>
    </citation>
    <scope>NUCLEOTIDE SEQUENCE [LARGE SCALE GENOMIC DNA]</scope>
    <source>
        <strain evidence="3">K00500041</strain>
    </source>
</reference>
<evidence type="ECO:0000313" key="3">
    <source>
        <dbReference type="Proteomes" id="UP000038802"/>
    </source>
</evidence>
<gene>
    <name evidence="2" type="ORF">ERS007703_01284</name>
</gene>
<organism evidence="2 3">
    <name type="scientific">Mycobacterium tuberculosis</name>
    <dbReference type="NCBI Taxonomy" id="1773"/>
    <lineage>
        <taxon>Bacteria</taxon>
        <taxon>Bacillati</taxon>
        <taxon>Actinomycetota</taxon>
        <taxon>Actinomycetes</taxon>
        <taxon>Mycobacteriales</taxon>
        <taxon>Mycobacteriaceae</taxon>
        <taxon>Mycobacterium</taxon>
        <taxon>Mycobacterium tuberculosis complex</taxon>
    </lineage>
</organism>